<dbReference type="AlphaFoldDB" id="A0A5C8NGR3"/>
<gene>
    <name evidence="3" type="ORF">FHP05_13435</name>
</gene>
<dbReference type="Proteomes" id="UP000321574">
    <property type="component" value="Unassembled WGS sequence"/>
</dbReference>
<dbReference type="EMBL" id="VDUW01000012">
    <property type="protein sequence ID" value="TXL61084.1"/>
    <property type="molecule type" value="Genomic_DNA"/>
</dbReference>
<dbReference type="InterPro" id="IPR036237">
    <property type="entry name" value="Xyl_isomerase-like_sf"/>
</dbReference>
<dbReference type="InterPro" id="IPR013022">
    <property type="entry name" value="Xyl_isomerase-like_TIM-brl"/>
</dbReference>
<proteinExistence type="predicted"/>
<reference evidence="3 4" key="1">
    <citation type="submission" date="2019-06" db="EMBL/GenBank/DDBJ databases">
        <title>Cerasibacillus sp. nov., isolated from maize field.</title>
        <authorList>
            <person name="Lin S.-Y."/>
            <person name="Tsai C.-F."/>
            <person name="Young C.-C."/>
        </authorList>
    </citation>
    <scope>NUCLEOTIDE SEQUENCE [LARGE SCALE GENOMIC DNA]</scope>
    <source>
        <strain evidence="3 4">CC-CFT480</strain>
    </source>
</reference>
<evidence type="ECO:0000259" key="2">
    <source>
        <dbReference type="Pfam" id="PF01261"/>
    </source>
</evidence>
<feature type="domain" description="Xylose isomerase-like TIM barrel" evidence="2">
    <location>
        <begin position="20"/>
        <end position="264"/>
    </location>
</feature>
<protein>
    <submittedName>
        <fullName evidence="3">Sugar phosphate isomerase/epimerase</fullName>
    </submittedName>
</protein>
<comment type="caution">
    <text evidence="3">The sequence shown here is derived from an EMBL/GenBank/DDBJ whole genome shotgun (WGS) entry which is preliminary data.</text>
</comment>
<name>A0A5C8NGR3_9BACI</name>
<evidence type="ECO:0000313" key="3">
    <source>
        <dbReference type="EMBL" id="TXL61084.1"/>
    </source>
</evidence>
<dbReference type="PANTHER" id="PTHR43489">
    <property type="entry name" value="ISOMERASE"/>
    <property type="match status" value="1"/>
</dbReference>
<dbReference type="Gene3D" id="3.20.20.150">
    <property type="entry name" value="Divalent-metal-dependent TIM barrel enzymes"/>
    <property type="match status" value="1"/>
</dbReference>
<keyword evidence="1 3" id="KW-0413">Isomerase</keyword>
<keyword evidence="4" id="KW-1185">Reference proteome</keyword>
<dbReference type="InterPro" id="IPR050417">
    <property type="entry name" value="Sugar_Epim/Isomerase"/>
</dbReference>
<dbReference type="PANTHER" id="PTHR43489:SF7">
    <property type="entry name" value="3-DEHYDRO-D-GULOSIDE 4-EPIMERASE-RELATED"/>
    <property type="match status" value="1"/>
</dbReference>
<evidence type="ECO:0000313" key="4">
    <source>
        <dbReference type="Proteomes" id="UP000321574"/>
    </source>
</evidence>
<dbReference type="OrthoDB" id="9782669at2"/>
<dbReference type="SUPFAM" id="SSF51658">
    <property type="entry name" value="Xylose isomerase-like"/>
    <property type="match status" value="1"/>
</dbReference>
<dbReference type="RefSeq" id="WP_147669165.1">
    <property type="nucleotide sequence ID" value="NZ_VDUW01000012.1"/>
</dbReference>
<organism evidence="3 4">
    <name type="scientific">Cerasibacillus terrae</name>
    <dbReference type="NCBI Taxonomy" id="2498845"/>
    <lineage>
        <taxon>Bacteria</taxon>
        <taxon>Bacillati</taxon>
        <taxon>Bacillota</taxon>
        <taxon>Bacilli</taxon>
        <taxon>Bacillales</taxon>
        <taxon>Bacillaceae</taxon>
        <taxon>Cerasibacillus</taxon>
    </lineage>
</organism>
<evidence type="ECO:0000256" key="1">
    <source>
        <dbReference type="ARBA" id="ARBA00023235"/>
    </source>
</evidence>
<dbReference type="GO" id="GO:0016853">
    <property type="term" value="F:isomerase activity"/>
    <property type="evidence" value="ECO:0007669"/>
    <property type="project" value="UniProtKB-KW"/>
</dbReference>
<dbReference type="Pfam" id="PF01261">
    <property type="entry name" value="AP_endonuc_2"/>
    <property type="match status" value="1"/>
</dbReference>
<accession>A0A5C8NGR3</accession>
<sequence length="283" mass="32136">MLKGINQWCYPKGTPLEKVFEYSRDAGFDAVELNLNATGDVGITVDTTINEAKEIVKLASSYQLELRSLSTGLLWDFPLSDASESIRMQGRNIIKKQIEIARVMGLDTILVVPGTVNESTCYADCYNRSQEELKKLIPFAEEYQVNMGIENVWNKFLLSPLEMATYIDELDSDYVGAYFDVGNVLQFGYPEQWIRTLGKRIKKIHVKDFRMSVGNITGFVPLFAGDVNWEEVYKALTAIGYDDTLTAELTPYKIAPNLLAEDTARQIDRIIKTDICTWIRNIR</sequence>